<evidence type="ECO:0000313" key="2">
    <source>
        <dbReference type="WBParaSite" id="maker-E.canG7_contigs_6192-snap-gene-0.5-mRNA-1"/>
    </source>
</evidence>
<proteinExistence type="predicted"/>
<protein>
    <submittedName>
        <fullName evidence="2">Uncharacterized protein</fullName>
    </submittedName>
</protein>
<sequence length="103" mass="11991">HQQFLPSWLGIIPDATFLHKYSHFTFHFPLRCTNSLSYYKVYRIKMIKTNHRSIKTCVRNENCGNHCSTAASFNNSEIGEMKEMPEDNKRGCFNGKECLNGKK</sequence>
<dbReference type="WBParaSite" id="maker-E.canG7_contigs_6192-snap-gene-0.5-mRNA-1">
    <property type="protein sequence ID" value="maker-E.canG7_contigs_6192-snap-gene-0.5-mRNA-1"/>
    <property type="gene ID" value="EcG7_09448"/>
</dbReference>
<reference evidence="2" key="1">
    <citation type="submission" date="2022-11" db="UniProtKB">
        <authorList>
            <consortium name="WormBaseParasite"/>
        </authorList>
    </citation>
    <scope>IDENTIFICATION</scope>
</reference>
<dbReference type="Proteomes" id="UP000887562">
    <property type="component" value="Unplaced"/>
</dbReference>
<dbReference type="AlphaFoldDB" id="A0A915EZN4"/>
<accession>A0A915EZN4</accession>
<organism evidence="1 2">
    <name type="scientific">Echinococcus canadensis</name>
    <dbReference type="NCBI Taxonomy" id="519352"/>
    <lineage>
        <taxon>Eukaryota</taxon>
        <taxon>Metazoa</taxon>
        <taxon>Spiralia</taxon>
        <taxon>Lophotrochozoa</taxon>
        <taxon>Platyhelminthes</taxon>
        <taxon>Cestoda</taxon>
        <taxon>Eucestoda</taxon>
        <taxon>Cyclophyllidea</taxon>
        <taxon>Taeniidae</taxon>
        <taxon>Echinococcus</taxon>
        <taxon>Echinococcus canadensis group</taxon>
    </lineage>
</organism>
<name>A0A915EZN4_9CEST</name>
<keyword evidence="1" id="KW-1185">Reference proteome</keyword>
<evidence type="ECO:0000313" key="1">
    <source>
        <dbReference type="Proteomes" id="UP000887562"/>
    </source>
</evidence>